<comment type="caution">
    <text evidence="3">The sequence shown here is derived from an EMBL/GenBank/DDBJ whole genome shotgun (WGS) entry which is preliminary data.</text>
</comment>
<feature type="transmembrane region" description="Helical" evidence="2">
    <location>
        <begin position="551"/>
        <end position="573"/>
    </location>
</feature>
<evidence type="ECO:0000256" key="1">
    <source>
        <dbReference type="SAM" id="Coils"/>
    </source>
</evidence>
<feature type="transmembrane region" description="Helical" evidence="2">
    <location>
        <begin position="20"/>
        <end position="41"/>
    </location>
</feature>
<name>S9SAZ0_MAGFU</name>
<dbReference type="Proteomes" id="UP000015350">
    <property type="component" value="Unassembled WGS sequence"/>
</dbReference>
<dbReference type="OrthoDB" id="8114194at2"/>
<dbReference type="PANTHER" id="PTHR32309:SF31">
    <property type="entry name" value="CAPSULAR EXOPOLYSACCHARIDE FAMILY"/>
    <property type="match status" value="1"/>
</dbReference>
<keyword evidence="2" id="KW-1133">Transmembrane helix</keyword>
<keyword evidence="2" id="KW-0812">Transmembrane</keyword>
<feature type="transmembrane region" description="Helical" evidence="2">
    <location>
        <begin position="520"/>
        <end position="539"/>
    </location>
</feature>
<evidence type="ECO:0000256" key="2">
    <source>
        <dbReference type="SAM" id="Phobius"/>
    </source>
</evidence>
<evidence type="ECO:0000313" key="4">
    <source>
        <dbReference type="Proteomes" id="UP000015350"/>
    </source>
</evidence>
<dbReference type="STRING" id="1316936.K678_12030"/>
<feature type="coiled-coil region" evidence="1">
    <location>
        <begin position="401"/>
        <end position="452"/>
    </location>
</feature>
<sequence length="589" mass="64459">MDESGIHDYLAILKRRRLPFFVTFFAVLTLSVIFTSLWSSYRSTAMVQIQQPDIPESVATPSGVPSASQIQALADQRINQIQQRITSTAALVDIITKFDLYPSARRSKPMTEIVEAMGKKIKLEMVSADMANPAAAQRLQSGQLAAIAFTVSFDYADPLKTQLTVSDLIGRFLDEDAKQRREQAAETSAFLARQVTELDAKMLVQEKAISDFRAAHAENRPEALALNQQNAANIAISIQSVETRIAEIERTRGDIMAQLAVVDPYSRVIADGQILTTPAIQLKALQAKYSTSLGQYGEFHPDVIKLRRQIEGLRSQMGQSPETADLNAQIIDTQTGLAAAETTLGPDHPDVRAYQRRKAELETRLAVASREPLRHETLKADADNPAYLMLVAQSNSARNQHAALLVQRTTLERQLAKLRQAIAETPAVEQQYAALARDYDNSQLRYRELNAKKMAADMSATVEQNGKSERLVLLNPAELPTDTRPKRSLLLAAGLFLSLVAGIVMIGLTESLSRSVHGTSHLAALTGVAPLVTISHIFTHDEQAAARRHQVLVAGLVSGGLVLAAVLINALVIPLDVVWSTVLRKFGLG</sequence>
<organism evidence="3 4">
    <name type="scientific">Magnetospirillum fulvum MGU-K5</name>
    <dbReference type="NCBI Taxonomy" id="1316936"/>
    <lineage>
        <taxon>Bacteria</taxon>
        <taxon>Pseudomonadati</taxon>
        <taxon>Pseudomonadota</taxon>
        <taxon>Alphaproteobacteria</taxon>
        <taxon>Rhodospirillales</taxon>
        <taxon>Rhodospirillaceae</taxon>
        <taxon>Magnetospirillum</taxon>
    </lineage>
</organism>
<keyword evidence="1" id="KW-0175">Coiled coil</keyword>
<dbReference type="EMBL" id="AQPH01000047">
    <property type="protein sequence ID" value="EPY01233.1"/>
    <property type="molecule type" value="Genomic_DNA"/>
</dbReference>
<keyword evidence="2" id="KW-0472">Membrane</keyword>
<dbReference type="eggNOG" id="COG3206">
    <property type="taxonomic scope" value="Bacteria"/>
</dbReference>
<feature type="transmembrane region" description="Helical" evidence="2">
    <location>
        <begin position="489"/>
        <end position="508"/>
    </location>
</feature>
<reference evidence="3 4" key="1">
    <citation type="submission" date="2013-04" db="EMBL/GenBank/DDBJ databases">
        <authorList>
            <person name="Kuznetsov B."/>
            <person name="Ivanovsky R."/>
        </authorList>
    </citation>
    <scope>NUCLEOTIDE SEQUENCE [LARGE SCALE GENOMIC DNA]</scope>
    <source>
        <strain evidence="3 4">MGU-K5</strain>
    </source>
</reference>
<dbReference type="AlphaFoldDB" id="S9SAZ0"/>
<proteinExistence type="predicted"/>
<dbReference type="InterPro" id="IPR050445">
    <property type="entry name" value="Bact_polysacc_biosynth/exp"/>
</dbReference>
<gene>
    <name evidence="3" type="ORF">K678_12030</name>
</gene>
<accession>S9SAZ0</accession>
<dbReference type="RefSeq" id="WP_021132715.1">
    <property type="nucleotide sequence ID" value="NZ_AQPH01000047.1"/>
</dbReference>
<protein>
    <submittedName>
        <fullName evidence="3">Lipopolysaccharide biosynthesis protein</fullName>
    </submittedName>
</protein>
<dbReference type="PANTHER" id="PTHR32309">
    <property type="entry name" value="TYROSINE-PROTEIN KINASE"/>
    <property type="match status" value="1"/>
</dbReference>
<evidence type="ECO:0000313" key="3">
    <source>
        <dbReference type="EMBL" id="EPY01233.1"/>
    </source>
</evidence>